<sequence length="365" mass="40181">MPQRGSGLELSAVRSADVSEIARWDEFVVAARDGGDVWRGLDNAKAKETLGYSIRYLFVGDDAVTVHVKDVPLLGPIWIVPSGPSGATLDEVLPKAKVLATYAAEQGAFALRIDPRLKVDDAVKSRFQAEGYVPAGMFTPNQYTVVLDLSGTEEEVLAGFSKNARRAIKRAQRDGVVVERVPSTDANCDTMYDMLAATGNGRFGVRSREYCRFVYRRYAESGNGQMFFAKIGDEVLACSFEVKIGTKSLGLQGGSIRKTSGDASVNGLGSHGTGHALQWEVIRWAMEAGATEYDMCGTPPSAEADNPDNYFYGIGKFKRTFNKEVTDYTGAYDIPLNGWKTRLWHGGMERECKRLSMLVRRRHFL</sequence>
<evidence type="ECO:0000259" key="7">
    <source>
        <dbReference type="Pfam" id="PF13480"/>
    </source>
</evidence>
<accession>A0A1G6YXY2</accession>
<name>A0A1G6YXY2_9NOCA</name>
<dbReference type="EMBL" id="FNAB01000008">
    <property type="protein sequence ID" value="SDD95112.1"/>
    <property type="molecule type" value="Genomic_DNA"/>
</dbReference>
<gene>
    <name evidence="8" type="ORF">SAMN05444580_10831</name>
</gene>
<proteinExistence type="inferred from homology"/>
<keyword evidence="6" id="KW-0961">Cell wall biogenesis/degradation</keyword>
<dbReference type="GO" id="GO:0071555">
    <property type="term" value="P:cell wall organization"/>
    <property type="evidence" value="ECO:0007669"/>
    <property type="project" value="UniProtKB-KW"/>
</dbReference>
<evidence type="ECO:0000256" key="6">
    <source>
        <dbReference type="ARBA" id="ARBA00023316"/>
    </source>
</evidence>
<keyword evidence="5" id="KW-0012">Acyltransferase</keyword>
<keyword evidence="4" id="KW-0573">Peptidoglycan synthesis</keyword>
<dbReference type="GO" id="GO:0016755">
    <property type="term" value="F:aminoacyltransferase activity"/>
    <property type="evidence" value="ECO:0007669"/>
    <property type="project" value="InterPro"/>
</dbReference>
<dbReference type="PROSITE" id="PS51191">
    <property type="entry name" value="FEMABX"/>
    <property type="match status" value="1"/>
</dbReference>
<evidence type="ECO:0000256" key="3">
    <source>
        <dbReference type="ARBA" id="ARBA00022960"/>
    </source>
</evidence>
<dbReference type="GO" id="GO:0008360">
    <property type="term" value="P:regulation of cell shape"/>
    <property type="evidence" value="ECO:0007669"/>
    <property type="project" value="UniProtKB-KW"/>
</dbReference>
<dbReference type="PANTHER" id="PTHR36174">
    <property type="entry name" value="LIPID II:GLYCINE GLYCYLTRANSFERASE"/>
    <property type="match status" value="1"/>
</dbReference>
<keyword evidence="3" id="KW-0133">Cell shape</keyword>
<keyword evidence="2 8" id="KW-0808">Transferase</keyword>
<reference evidence="8 9" key="1">
    <citation type="submission" date="2016-10" db="EMBL/GenBank/DDBJ databases">
        <authorList>
            <person name="de Groot N.N."/>
        </authorList>
    </citation>
    <scope>NUCLEOTIDE SEQUENCE [LARGE SCALE GENOMIC DNA]</scope>
    <source>
        <strain evidence="8 9">JCM 11308</strain>
    </source>
</reference>
<dbReference type="AlphaFoldDB" id="A0A1G6YXY2"/>
<dbReference type="InterPro" id="IPR003447">
    <property type="entry name" value="FEMABX"/>
</dbReference>
<dbReference type="PANTHER" id="PTHR36174:SF1">
    <property type="entry name" value="LIPID II:GLYCINE GLYCYLTRANSFERASE"/>
    <property type="match status" value="1"/>
</dbReference>
<dbReference type="InterPro" id="IPR016181">
    <property type="entry name" value="Acyl_CoA_acyltransferase"/>
</dbReference>
<evidence type="ECO:0000313" key="8">
    <source>
        <dbReference type="EMBL" id="SDD95112.1"/>
    </source>
</evidence>
<dbReference type="GO" id="GO:0009252">
    <property type="term" value="P:peptidoglycan biosynthetic process"/>
    <property type="evidence" value="ECO:0007669"/>
    <property type="project" value="UniProtKB-KW"/>
</dbReference>
<dbReference type="InterPro" id="IPR038740">
    <property type="entry name" value="BioF2-like_GNAT_dom"/>
</dbReference>
<comment type="similarity">
    <text evidence="1">Belongs to the FemABX family.</text>
</comment>
<dbReference type="Pfam" id="PF13480">
    <property type="entry name" value="Acetyltransf_6"/>
    <property type="match status" value="1"/>
</dbReference>
<dbReference type="InterPro" id="IPR050644">
    <property type="entry name" value="PG_Glycine_Bridge_Synth"/>
</dbReference>
<dbReference type="SUPFAM" id="SSF55729">
    <property type="entry name" value="Acyl-CoA N-acyltransferases (Nat)"/>
    <property type="match status" value="2"/>
</dbReference>
<evidence type="ECO:0000313" key="9">
    <source>
        <dbReference type="Proteomes" id="UP000199417"/>
    </source>
</evidence>
<evidence type="ECO:0000256" key="2">
    <source>
        <dbReference type="ARBA" id="ARBA00022679"/>
    </source>
</evidence>
<evidence type="ECO:0000256" key="4">
    <source>
        <dbReference type="ARBA" id="ARBA00022984"/>
    </source>
</evidence>
<organism evidence="8 9">
    <name type="scientific">Rhodococcus tukisamuensis</name>
    <dbReference type="NCBI Taxonomy" id="168276"/>
    <lineage>
        <taxon>Bacteria</taxon>
        <taxon>Bacillati</taxon>
        <taxon>Actinomycetota</taxon>
        <taxon>Actinomycetes</taxon>
        <taxon>Mycobacteriales</taxon>
        <taxon>Nocardiaceae</taxon>
        <taxon>Rhodococcus</taxon>
    </lineage>
</organism>
<evidence type="ECO:0000256" key="5">
    <source>
        <dbReference type="ARBA" id="ARBA00023315"/>
    </source>
</evidence>
<evidence type="ECO:0000256" key="1">
    <source>
        <dbReference type="ARBA" id="ARBA00009943"/>
    </source>
</evidence>
<feature type="domain" description="BioF2-like acetyltransferase" evidence="7">
    <location>
        <begin position="160"/>
        <end position="297"/>
    </location>
</feature>
<keyword evidence="9" id="KW-1185">Reference proteome</keyword>
<dbReference type="STRING" id="168276.SAMN05444580_10831"/>
<protein>
    <submittedName>
        <fullName evidence="8">Acetyltransferase (GNAT) domain-containing protein</fullName>
    </submittedName>
</protein>
<dbReference type="Proteomes" id="UP000199417">
    <property type="component" value="Unassembled WGS sequence"/>
</dbReference>
<dbReference type="Gene3D" id="3.40.630.30">
    <property type="match status" value="2"/>
</dbReference>